<dbReference type="EMBL" id="CM007647">
    <property type="protein sequence ID" value="ONM10915.1"/>
    <property type="molecule type" value="Genomic_DNA"/>
</dbReference>
<reference evidence="1" key="1">
    <citation type="submission" date="2015-12" db="EMBL/GenBank/DDBJ databases">
        <title>Update maize B73 reference genome by single molecule sequencing technologies.</title>
        <authorList>
            <consortium name="Maize Genome Sequencing Project"/>
            <person name="Ware D."/>
        </authorList>
    </citation>
    <scope>NUCLEOTIDE SEQUENCE [LARGE SCALE GENOMIC DNA]</scope>
    <source>
        <tissue evidence="1">Seedling</tissue>
    </source>
</reference>
<name>A0A1D6L9V0_MAIZE</name>
<dbReference type="EMBL" id="CM007647">
    <property type="protein sequence ID" value="ONM10916.1"/>
    <property type="molecule type" value="Genomic_DNA"/>
</dbReference>
<accession>A0A1D6L9V0</accession>
<gene>
    <name evidence="1" type="ORF">ZEAMMB73_Zm00001d034644</name>
</gene>
<evidence type="ECO:0000313" key="1">
    <source>
        <dbReference type="EMBL" id="ONM10916.1"/>
    </source>
</evidence>
<proteinExistence type="predicted"/>
<protein>
    <submittedName>
        <fullName evidence="1">Actin depolymerizing factor3</fullName>
    </submittedName>
</protein>
<organism evidence="1">
    <name type="scientific">Zea mays</name>
    <name type="common">Maize</name>
    <dbReference type="NCBI Taxonomy" id="4577"/>
    <lineage>
        <taxon>Eukaryota</taxon>
        <taxon>Viridiplantae</taxon>
        <taxon>Streptophyta</taxon>
        <taxon>Embryophyta</taxon>
        <taxon>Tracheophyta</taxon>
        <taxon>Spermatophyta</taxon>
        <taxon>Magnoliopsida</taxon>
        <taxon>Liliopsida</taxon>
        <taxon>Poales</taxon>
        <taxon>Poaceae</taxon>
        <taxon>PACMAD clade</taxon>
        <taxon>Panicoideae</taxon>
        <taxon>Andropogonodae</taxon>
        <taxon>Andropogoneae</taxon>
        <taxon>Tripsacinae</taxon>
        <taxon>Zea</taxon>
    </lineage>
</organism>
<sequence>MQAQTRNSRVASMAFRLNSRPQMRVKSASMRSRIGHARRTAIASFMVTHHGLAYYCGFVRHYRLGAAKDCFGDLWVCCCVKRSSWLPEDHEGLDLSCNSLLSANYVWTMDMCCAVQLTTNK</sequence>
<dbReference type="AlphaFoldDB" id="A0A1D6L9V0"/>